<organism evidence="4 5">
    <name type="scientific">Symbiodinium natans</name>
    <dbReference type="NCBI Taxonomy" id="878477"/>
    <lineage>
        <taxon>Eukaryota</taxon>
        <taxon>Sar</taxon>
        <taxon>Alveolata</taxon>
        <taxon>Dinophyceae</taxon>
        <taxon>Suessiales</taxon>
        <taxon>Symbiodiniaceae</taxon>
        <taxon>Symbiodinium</taxon>
    </lineage>
</organism>
<dbReference type="CDD" id="cd00051">
    <property type="entry name" value="EFh"/>
    <property type="match status" value="1"/>
</dbReference>
<dbReference type="SMART" id="SM00054">
    <property type="entry name" value="EFh"/>
    <property type="match status" value="4"/>
</dbReference>
<dbReference type="InterPro" id="IPR002048">
    <property type="entry name" value="EF_hand_dom"/>
</dbReference>
<dbReference type="Pfam" id="PF13202">
    <property type="entry name" value="EF-hand_5"/>
    <property type="match status" value="2"/>
</dbReference>
<comment type="caution">
    <text evidence="4">The sequence shown here is derived from an EMBL/GenBank/DDBJ whole genome shotgun (WGS) entry which is preliminary data.</text>
</comment>
<dbReference type="EMBL" id="CAJNDS010002332">
    <property type="protein sequence ID" value="CAE7436811.1"/>
    <property type="molecule type" value="Genomic_DNA"/>
</dbReference>
<feature type="domain" description="EF-hand" evidence="3">
    <location>
        <begin position="250"/>
        <end position="273"/>
    </location>
</feature>
<feature type="region of interest" description="Disordered" evidence="2">
    <location>
        <begin position="457"/>
        <end position="480"/>
    </location>
</feature>
<dbReference type="InterPro" id="IPR011992">
    <property type="entry name" value="EF-hand-dom_pair"/>
</dbReference>
<feature type="domain" description="EF-hand" evidence="3">
    <location>
        <begin position="49"/>
        <end position="84"/>
    </location>
</feature>
<name>A0A812RG90_9DINO</name>
<keyword evidence="5" id="KW-1185">Reference proteome</keyword>
<gene>
    <name evidence="4" type="primary">PPP3R2</name>
    <name evidence="4" type="ORF">SNAT2548_LOCUS23737</name>
</gene>
<evidence type="ECO:0000313" key="4">
    <source>
        <dbReference type="EMBL" id="CAE7436811.1"/>
    </source>
</evidence>
<evidence type="ECO:0000256" key="2">
    <source>
        <dbReference type="SAM" id="MobiDB-lite"/>
    </source>
</evidence>
<dbReference type="PROSITE" id="PS50222">
    <property type="entry name" value="EF_HAND_2"/>
    <property type="match status" value="2"/>
</dbReference>
<proteinExistence type="predicted"/>
<dbReference type="GO" id="GO:0005509">
    <property type="term" value="F:calcium ion binding"/>
    <property type="evidence" value="ECO:0007669"/>
    <property type="project" value="InterPro"/>
</dbReference>
<keyword evidence="1" id="KW-0106">Calcium</keyword>
<evidence type="ECO:0000313" key="5">
    <source>
        <dbReference type="Proteomes" id="UP000604046"/>
    </source>
</evidence>
<accession>A0A812RG90</accession>
<dbReference type="AlphaFoldDB" id="A0A812RG90"/>
<reference evidence="4" key="1">
    <citation type="submission" date="2021-02" db="EMBL/GenBank/DDBJ databases">
        <authorList>
            <person name="Dougan E. K."/>
            <person name="Rhodes N."/>
            <person name="Thang M."/>
            <person name="Chan C."/>
        </authorList>
    </citation>
    <scope>NUCLEOTIDE SEQUENCE</scope>
</reference>
<sequence length="565" mass="63429">MAPREVLKKMPSGSWGAGGWGAGGNGKYPQPTAAECEQIRQDFHKLLIQKYGTIAGAWKVIDANQDGKLSFFEFIRGCQSMGVGQGARRLFGALDLDRSGFISMAEIDPPLAEMMTSLSVTIWSVFGTVEKAWVKCFNTKGKLRISEEEFIAATRELGFRGNASHLFGELATEKASTGISRGEFGFLHIWIANGQPDRIGSEEKESRWAKPVEQWLPPVSPPEEKDWRRQFKMLLLKSYQNYVRAWRQGLDRDRNGQLDYNEFKLAVKDVGFAGNARELWHQLDENGNGVVSLWELDLGTAELLHDFHECAEASYGSWEATWHEVMDLRGDDRVKMADFRYGCQAMGYKGDINLMFDLLDVDRTKFLTWAETAWISGAEIPTSPPQRIDVGMKTISGNFAKLTKQQQRRADAVARDFRVRTKRFEGRARGELPDSSPNAGTSIFSRGLKFNEHLPKARSMGALPPSMASTTTSWRSQKSAEPELPDWLLISEGRLRSPQPKPKVDLSFPLAPQCPGKGGWPCRKLRLVDTFWGGSKDIGKLLTPLSQGAVLPEDLERWQKMSIED</sequence>
<protein>
    <submittedName>
        <fullName evidence="4">PPP3R2 protein</fullName>
    </submittedName>
</protein>
<evidence type="ECO:0000259" key="3">
    <source>
        <dbReference type="PROSITE" id="PS50222"/>
    </source>
</evidence>
<feature type="compositionally biased region" description="Polar residues" evidence="2">
    <location>
        <begin position="467"/>
        <end position="479"/>
    </location>
</feature>
<dbReference type="InterPro" id="IPR018247">
    <property type="entry name" value="EF_Hand_1_Ca_BS"/>
</dbReference>
<feature type="region of interest" description="Disordered" evidence="2">
    <location>
        <begin position="1"/>
        <end position="22"/>
    </location>
</feature>
<dbReference type="OrthoDB" id="441636at2759"/>
<dbReference type="SUPFAM" id="SSF47473">
    <property type="entry name" value="EF-hand"/>
    <property type="match status" value="2"/>
</dbReference>
<dbReference type="Proteomes" id="UP000604046">
    <property type="component" value="Unassembled WGS sequence"/>
</dbReference>
<dbReference type="PROSITE" id="PS00018">
    <property type="entry name" value="EF_HAND_1"/>
    <property type="match status" value="4"/>
</dbReference>
<dbReference type="Gene3D" id="1.10.238.10">
    <property type="entry name" value="EF-hand"/>
    <property type="match status" value="2"/>
</dbReference>
<evidence type="ECO:0000256" key="1">
    <source>
        <dbReference type="ARBA" id="ARBA00022837"/>
    </source>
</evidence>